<reference evidence="1 2" key="1">
    <citation type="journal article" date="2018" name="Syst. Appl. Microbiol.">
        <title>Ereboglobus luteus gen. nov. sp. nov. from cockroach guts, and new insights into the oxygen relationship of the genera Opitutus and Didymococcus (Verrucomicrobia: Opitutaceae).</title>
        <authorList>
            <person name="Tegtmeier D."/>
            <person name="Belitz A."/>
            <person name="Radek R."/>
            <person name="Heimerl T."/>
            <person name="Brune A."/>
        </authorList>
    </citation>
    <scope>NUCLEOTIDE SEQUENCE [LARGE SCALE GENOMIC DNA]</scope>
    <source>
        <strain evidence="1 2">Ho45</strain>
    </source>
</reference>
<evidence type="ECO:0008006" key="3">
    <source>
        <dbReference type="Google" id="ProtNLM"/>
    </source>
</evidence>
<gene>
    <name evidence="1" type="ORF">CKA38_08125</name>
</gene>
<organism evidence="1 2">
    <name type="scientific">Ereboglobus luteus</name>
    <dbReference type="NCBI Taxonomy" id="1796921"/>
    <lineage>
        <taxon>Bacteria</taxon>
        <taxon>Pseudomonadati</taxon>
        <taxon>Verrucomicrobiota</taxon>
        <taxon>Opitutia</taxon>
        <taxon>Opitutales</taxon>
        <taxon>Opitutaceae</taxon>
        <taxon>Ereboglobus</taxon>
    </lineage>
</organism>
<dbReference type="KEGG" id="elut:CKA38_08125"/>
<keyword evidence="2" id="KW-1185">Reference proteome</keyword>
<protein>
    <recommendedName>
        <fullName evidence="3">Alpha-ribazole phosphatase</fullName>
    </recommendedName>
</protein>
<dbReference type="SUPFAM" id="SSF53254">
    <property type="entry name" value="Phosphoglycerate mutase-like"/>
    <property type="match status" value="1"/>
</dbReference>
<dbReference type="PANTHER" id="PTHR48100">
    <property type="entry name" value="BROAD-SPECIFICITY PHOSPHATASE YOR283W-RELATED"/>
    <property type="match status" value="1"/>
</dbReference>
<proteinExistence type="predicted"/>
<dbReference type="Pfam" id="PF00300">
    <property type="entry name" value="His_Phos_1"/>
    <property type="match status" value="1"/>
</dbReference>
<dbReference type="GO" id="GO:0016791">
    <property type="term" value="F:phosphatase activity"/>
    <property type="evidence" value="ECO:0007669"/>
    <property type="project" value="TreeGrafter"/>
</dbReference>
<accession>A0A2U8E2V5</accession>
<dbReference type="Proteomes" id="UP000244896">
    <property type="component" value="Chromosome"/>
</dbReference>
<dbReference type="CDD" id="cd07067">
    <property type="entry name" value="HP_PGM_like"/>
    <property type="match status" value="1"/>
</dbReference>
<evidence type="ECO:0000313" key="2">
    <source>
        <dbReference type="Proteomes" id="UP000244896"/>
    </source>
</evidence>
<dbReference type="GO" id="GO:0005737">
    <property type="term" value="C:cytoplasm"/>
    <property type="evidence" value="ECO:0007669"/>
    <property type="project" value="TreeGrafter"/>
</dbReference>
<dbReference type="SMART" id="SM00855">
    <property type="entry name" value="PGAM"/>
    <property type="match status" value="1"/>
</dbReference>
<dbReference type="Gene3D" id="3.40.50.1240">
    <property type="entry name" value="Phosphoglycerate mutase-like"/>
    <property type="match status" value="1"/>
</dbReference>
<dbReference type="EMBL" id="CP023004">
    <property type="protein sequence ID" value="AWI09209.1"/>
    <property type="molecule type" value="Genomic_DNA"/>
</dbReference>
<evidence type="ECO:0000313" key="1">
    <source>
        <dbReference type="EMBL" id="AWI09209.1"/>
    </source>
</evidence>
<sequence>MNTGCIKNKTTQTGMSVLPSRSASRVVLIRHTRVDVAPGVCYGRTDVPLASTFAGEATAALSLMPWPPSEIWTSPASRCTRLAEHFGISNIRVDPRLLELDFGEWENRAWESFRSPRSEAWALDPMRVRPPGGETGEELHARVGAARDEILSRIAADENGALRIAIITHAGVIRSWLAHASGRGLMDFFGETVPHGSPLAVA</sequence>
<dbReference type="OrthoDB" id="9781415at2"/>
<dbReference type="InterPro" id="IPR029033">
    <property type="entry name" value="His_PPase_superfam"/>
</dbReference>
<name>A0A2U8E2V5_9BACT</name>
<dbReference type="AlphaFoldDB" id="A0A2U8E2V5"/>
<dbReference type="InterPro" id="IPR013078">
    <property type="entry name" value="His_Pase_superF_clade-1"/>
</dbReference>
<dbReference type="PANTHER" id="PTHR48100:SF1">
    <property type="entry name" value="HISTIDINE PHOSPHATASE FAMILY PROTEIN-RELATED"/>
    <property type="match status" value="1"/>
</dbReference>
<dbReference type="InterPro" id="IPR050275">
    <property type="entry name" value="PGM_Phosphatase"/>
</dbReference>